<evidence type="ECO:0000313" key="1">
    <source>
        <dbReference type="EMBL" id="KAK7246686.1"/>
    </source>
</evidence>
<evidence type="ECO:0000313" key="2">
    <source>
        <dbReference type="Proteomes" id="UP001372338"/>
    </source>
</evidence>
<dbReference type="EMBL" id="JAYWIO010000008">
    <property type="protein sequence ID" value="KAK7246686.1"/>
    <property type="molecule type" value="Genomic_DNA"/>
</dbReference>
<keyword evidence="2" id="KW-1185">Reference proteome</keyword>
<name>A0AAN9E6M4_CROPI</name>
<comment type="caution">
    <text evidence="1">The sequence shown here is derived from an EMBL/GenBank/DDBJ whole genome shotgun (WGS) entry which is preliminary data.</text>
</comment>
<organism evidence="1 2">
    <name type="scientific">Crotalaria pallida</name>
    <name type="common">Smooth rattlebox</name>
    <name type="synonym">Crotalaria striata</name>
    <dbReference type="NCBI Taxonomy" id="3830"/>
    <lineage>
        <taxon>Eukaryota</taxon>
        <taxon>Viridiplantae</taxon>
        <taxon>Streptophyta</taxon>
        <taxon>Embryophyta</taxon>
        <taxon>Tracheophyta</taxon>
        <taxon>Spermatophyta</taxon>
        <taxon>Magnoliopsida</taxon>
        <taxon>eudicotyledons</taxon>
        <taxon>Gunneridae</taxon>
        <taxon>Pentapetalae</taxon>
        <taxon>rosids</taxon>
        <taxon>fabids</taxon>
        <taxon>Fabales</taxon>
        <taxon>Fabaceae</taxon>
        <taxon>Papilionoideae</taxon>
        <taxon>50 kb inversion clade</taxon>
        <taxon>genistoids sensu lato</taxon>
        <taxon>core genistoids</taxon>
        <taxon>Crotalarieae</taxon>
        <taxon>Crotalaria</taxon>
    </lineage>
</organism>
<dbReference type="Proteomes" id="UP001372338">
    <property type="component" value="Unassembled WGS sequence"/>
</dbReference>
<gene>
    <name evidence="1" type="ORF">RIF29_41556</name>
</gene>
<accession>A0AAN9E6M4</accession>
<protein>
    <submittedName>
        <fullName evidence="1">Uncharacterized protein</fullName>
    </submittedName>
</protein>
<dbReference type="AlphaFoldDB" id="A0AAN9E6M4"/>
<reference evidence="1 2" key="1">
    <citation type="submission" date="2024-01" db="EMBL/GenBank/DDBJ databases">
        <title>The genomes of 5 underutilized Papilionoideae crops provide insights into root nodulation and disease resistanc.</title>
        <authorList>
            <person name="Yuan L."/>
        </authorList>
    </citation>
    <scope>NUCLEOTIDE SEQUENCE [LARGE SCALE GENOMIC DNA]</scope>
    <source>
        <strain evidence="1">ZHUSHIDOU_FW_LH</strain>
        <tissue evidence="1">Leaf</tissue>
    </source>
</reference>
<proteinExistence type="predicted"/>
<sequence>MNFYGRLNLCFDFLDFTWFIRYLFVAAPFQQWFTLPVRIIESLMFRIRIIDGLLSLIYVSLEKTRNSVYTCAYSLAS</sequence>